<dbReference type="InterPro" id="IPR023115">
    <property type="entry name" value="TIF_IF2_dom3"/>
</dbReference>
<evidence type="ECO:0000256" key="11">
    <source>
        <dbReference type="SAM" id="MobiDB-lite"/>
    </source>
</evidence>
<dbReference type="InterPro" id="IPR053905">
    <property type="entry name" value="EF-G-like_DII"/>
</dbReference>
<keyword evidence="6" id="KW-0809">Transit peptide</keyword>
<dbReference type="Pfam" id="PF11987">
    <property type="entry name" value="IF-2"/>
    <property type="match status" value="1"/>
</dbReference>
<dbReference type="SUPFAM" id="SSF52540">
    <property type="entry name" value="P-loop containing nucleoside triphosphate hydrolases"/>
    <property type="match status" value="1"/>
</dbReference>
<dbReference type="Pfam" id="PF00009">
    <property type="entry name" value="GTP_EFTU"/>
    <property type="match status" value="1"/>
</dbReference>
<reference evidence="13 14" key="1">
    <citation type="submission" date="2020-05" db="EMBL/GenBank/DDBJ databases">
        <authorList>
            <person name="Casaregola S."/>
            <person name="Devillers H."/>
            <person name="Grondin C."/>
        </authorList>
    </citation>
    <scope>NUCLEOTIDE SEQUENCE [LARGE SCALE GENOMIC DNA]</scope>
    <source>
        <strain evidence="13 14">CLIB 1767</strain>
    </source>
</reference>
<dbReference type="OrthoDB" id="361630at2759"/>
<sequence length="693" mass="77691">MWKRSVLINNKRSYTKLLISQNKLPPLLLPFNVYWSNPLIIPQHSRSYSKSYRRNKGITKNQKNDKPKKLTFTIPDYISVDKLSNLLNCRVQTVVKDLKNLGFKNITTDYIINKEYIELILQEYNFELPSSTSSITSANIYNKLKDPLNPKLLESRPPIVTIMGHVDHGKTTIIDYLQKSSVVSQEHGGITQHIGAFQVITPVSKKKITFLDTPGHAAFLKMRERGANITDIIVLVVSIEDSIMPQTKEAIKHIKASGNQLIVAITKIDKIGNVKEREKKIERITNDLIANEIMVEKIGGDVQVIPVSAKGGENMDLLEESIILLSDMMDIKTENSKNTMSEGFVIESEMKSAMGNVATILIRKGTLDNQSILLCGNTFCKVRSIMEGAEKKITKALPSQAVVVSGWKELPHVGDEFIQVKSEAIAKKYISKREALIEVEKNASRVEKLNEERYAESIRRKESKSKDDIDDIEDDDATDNAITGPKMVNFIIKADVSGSAEAIKESIQDLGNDEVQCCVISSSVGIPAESDLKMAEISNSEILCFNLENLPNDIINNKHGVVVKKFNVIYKLIEIVVETLENNMKKIFEKNIVATVDIKDIFEFTMKKKLVKIAGCKVSNGQITRNSKVQVIRGENKDVVYDGTLSSIKHGKDDISTASKGRECGITFNDNFEEFKAGDKIQVYEEVEVPRHL</sequence>
<proteinExistence type="inferred from homology"/>
<dbReference type="Gene3D" id="3.40.50.300">
    <property type="entry name" value="P-loop containing nucleotide triphosphate hydrolases"/>
    <property type="match status" value="1"/>
</dbReference>
<dbReference type="InterPro" id="IPR000795">
    <property type="entry name" value="T_Tr_GTP-bd_dom"/>
</dbReference>
<dbReference type="PROSITE" id="PS51722">
    <property type="entry name" value="G_TR_2"/>
    <property type="match status" value="1"/>
</dbReference>
<dbReference type="InterPro" id="IPR036925">
    <property type="entry name" value="TIF_IF2_dom3_sf"/>
</dbReference>
<keyword evidence="8" id="KW-0342">GTP-binding</keyword>
<keyword evidence="3 13" id="KW-0396">Initiation factor</keyword>
<dbReference type="InterPro" id="IPR006847">
    <property type="entry name" value="IF2_N"/>
</dbReference>
<evidence type="ECO:0000256" key="1">
    <source>
        <dbReference type="ARBA" id="ARBA00004173"/>
    </source>
</evidence>
<keyword evidence="7" id="KW-0496">Mitochondrion</keyword>
<dbReference type="FunFam" id="3.40.50.300:FF:000019">
    <property type="entry name" value="Translation initiation factor IF-2"/>
    <property type="match status" value="1"/>
</dbReference>
<dbReference type="NCBIfam" id="TIGR00487">
    <property type="entry name" value="IF-2"/>
    <property type="match status" value="1"/>
</dbReference>
<dbReference type="SUPFAM" id="SSF52156">
    <property type="entry name" value="Initiation factor IF2/eIF5b, domain 3"/>
    <property type="match status" value="1"/>
</dbReference>
<dbReference type="PANTHER" id="PTHR43381:SF20">
    <property type="entry name" value="TRANSLATION INITIATION FACTOR IF-2, MITOCHONDRIAL"/>
    <property type="match status" value="1"/>
</dbReference>
<protein>
    <recommendedName>
        <fullName evidence="10">Translation initiation factor IF-2, mitochondrial</fullName>
    </recommendedName>
</protein>
<evidence type="ECO:0000256" key="2">
    <source>
        <dbReference type="ARBA" id="ARBA00007733"/>
    </source>
</evidence>
<dbReference type="GO" id="GO:0005739">
    <property type="term" value="C:mitochondrion"/>
    <property type="evidence" value="ECO:0007669"/>
    <property type="project" value="UniProtKB-SubCell"/>
</dbReference>
<dbReference type="GeneID" id="64857235"/>
<dbReference type="InterPro" id="IPR015760">
    <property type="entry name" value="TIF_IF2"/>
</dbReference>
<keyword evidence="4" id="KW-0547">Nucleotide-binding</keyword>
<evidence type="ECO:0000256" key="4">
    <source>
        <dbReference type="ARBA" id="ARBA00022741"/>
    </source>
</evidence>
<feature type="compositionally biased region" description="Acidic residues" evidence="11">
    <location>
        <begin position="468"/>
        <end position="478"/>
    </location>
</feature>
<evidence type="ECO:0000256" key="8">
    <source>
        <dbReference type="ARBA" id="ARBA00023134"/>
    </source>
</evidence>
<comment type="similarity">
    <text evidence="2">Belongs to the TRAFAC class translation factor GTPase superfamily. Classic translation factor GTPase family. IF-2 subfamily.</text>
</comment>
<comment type="subcellular location">
    <subcellularLocation>
        <location evidence="1">Mitochondrion</location>
    </subcellularLocation>
</comment>
<dbReference type="GO" id="GO:0003924">
    <property type="term" value="F:GTPase activity"/>
    <property type="evidence" value="ECO:0007669"/>
    <property type="project" value="InterPro"/>
</dbReference>
<feature type="domain" description="Tr-type G" evidence="12">
    <location>
        <begin position="155"/>
        <end position="336"/>
    </location>
</feature>
<dbReference type="GO" id="GO:0005525">
    <property type="term" value="F:GTP binding"/>
    <property type="evidence" value="ECO:0007669"/>
    <property type="project" value="UniProtKB-KW"/>
</dbReference>
<evidence type="ECO:0000256" key="10">
    <source>
        <dbReference type="ARBA" id="ARBA00044200"/>
    </source>
</evidence>
<evidence type="ECO:0000313" key="13">
    <source>
        <dbReference type="EMBL" id="CAB4254247.1"/>
    </source>
</evidence>
<dbReference type="AlphaFoldDB" id="A0A8H2VEV0"/>
<dbReference type="EMBL" id="CAEFZW010000004">
    <property type="protein sequence ID" value="CAB4254247.1"/>
    <property type="molecule type" value="Genomic_DNA"/>
</dbReference>
<comment type="caution">
    <text evidence="13">The sequence shown here is derived from an EMBL/GenBank/DDBJ whole genome shotgun (WGS) entry which is preliminary data.</text>
</comment>
<comment type="function">
    <text evidence="9">One of the essential components for the initiation of protein synthesis. Protects formylmethionyl-tRNA from spontaneous hydrolysis and promotes its binding to the 30S ribosomal subunits. Also involved in the hydrolysis of GTP during the formation of the 70S ribosomal complex.</text>
</comment>
<dbReference type="CDD" id="cd01887">
    <property type="entry name" value="IF2_eIF5B"/>
    <property type="match status" value="1"/>
</dbReference>
<evidence type="ECO:0000256" key="3">
    <source>
        <dbReference type="ARBA" id="ARBA00022540"/>
    </source>
</evidence>
<evidence type="ECO:0000256" key="5">
    <source>
        <dbReference type="ARBA" id="ARBA00022917"/>
    </source>
</evidence>
<dbReference type="Pfam" id="PF04760">
    <property type="entry name" value="IF2_N"/>
    <property type="match status" value="1"/>
</dbReference>
<evidence type="ECO:0000256" key="6">
    <source>
        <dbReference type="ARBA" id="ARBA00022946"/>
    </source>
</evidence>
<feature type="compositionally biased region" description="Basic and acidic residues" evidence="11">
    <location>
        <begin position="456"/>
        <end position="467"/>
    </location>
</feature>
<evidence type="ECO:0000259" key="12">
    <source>
        <dbReference type="PROSITE" id="PS51722"/>
    </source>
</evidence>
<dbReference type="SUPFAM" id="SSF50447">
    <property type="entry name" value="Translation proteins"/>
    <property type="match status" value="2"/>
</dbReference>
<organism evidence="13 14">
    <name type="scientific">Maudiozyma barnettii</name>
    <dbReference type="NCBI Taxonomy" id="61262"/>
    <lineage>
        <taxon>Eukaryota</taxon>
        <taxon>Fungi</taxon>
        <taxon>Dikarya</taxon>
        <taxon>Ascomycota</taxon>
        <taxon>Saccharomycotina</taxon>
        <taxon>Saccharomycetes</taxon>
        <taxon>Saccharomycetales</taxon>
        <taxon>Saccharomycetaceae</taxon>
        <taxon>Maudiozyma</taxon>
    </lineage>
</organism>
<dbReference type="InterPro" id="IPR000178">
    <property type="entry name" value="TF_IF2_bacterial-like"/>
</dbReference>
<dbReference type="Gene3D" id="2.40.30.10">
    <property type="entry name" value="Translation factors"/>
    <property type="match status" value="2"/>
</dbReference>
<dbReference type="Pfam" id="PF22042">
    <property type="entry name" value="EF-G_D2"/>
    <property type="match status" value="1"/>
</dbReference>
<dbReference type="PANTHER" id="PTHR43381">
    <property type="entry name" value="TRANSLATION INITIATION FACTOR IF-2-RELATED"/>
    <property type="match status" value="1"/>
</dbReference>
<evidence type="ECO:0000313" key="14">
    <source>
        <dbReference type="Proteomes" id="UP000644660"/>
    </source>
</evidence>
<dbReference type="RefSeq" id="XP_041406091.1">
    <property type="nucleotide sequence ID" value="XM_041550157.1"/>
</dbReference>
<dbReference type="CDD" id="cd03692">
    <property type="entry name" value="mtIF2_IVc"/>
    <property type="match status" value="1"/>
</dbReference>
<feature type="region of interest" description="Disordered" evidence="11">
    <location>
        <begin position="456"/>
        <end position="478"/>
    </location>
</feature>
<evidence type="ECO:0000256" key="9">
    <source>
        <dbReference type="ARBA" id="ARBA00025162"/>
    </source>
</evidence>
<dbReference type="FunFam" id="3.40.50.10050:FF:000001">
    <property type="entry name" value="Translation initiation factor IF-2"/>
    <property type="match status" value="1"/>
</dbReference>
<dbReference type="InterPro" id="IPR044145">
    <property type="entry name" value="IF2_II"/>
</dbReference>
<dbReference type="GO" id="GO:0003743">
    <property type="term" value="F:translation initiation factor activity"/>
    <property type="evidence" value="ECO:0007669"/>
    <property type="project" value="UniProtKB-KW"/>
</dbReference>
<dbReference type="FunFam" id="2.40.30.10:FF:000008">
    <property type="entry name" value="Translation initiation factor IF-2"/>
    <property type="match status" value="1"/>
</dbReference>
<dbReference type="Gene3D" id="3.40.50.10050">
    <property type="entry name" value="Translation initiation factor IF- 2, domain 3"/>
    <property type="match status" value="1"/>
</dbReference>
<gene>
    <name evidence="13" type="ORF">KABA2_04S01936</name>
</gene>
<dbReference type="InterPro" id="IPR005225">
    <property type="entry name" value="Small_GTP-bd"/>
</dbReference>
<dbReference type="InterPro" id="IPR027417">
    <property type="entry name" value="P-loop_NTPase"/>
</dbReference>
<keyword evidence="14" id="KW-1185">Reference proteome</keyword>
<dbReference type="CDD" id="cd03702">
    <property type="entry name" value="IF2_mtIF2_II"/>
    <property type="match status" value="1"/>
</dbReference>
<name>A0A8H2VEV0_9SACH</name>
<dbReference type="InterPro" id="IPR009000">
    <property type="entry name" value="Transl_B-barrel_sf"/>
</dbReference>
<keyword evidence="5" id="KW-0648">Protein biosynthesis</keyword>
<dbReference type="NCBIfam" id="TIGR00231">
    <property type="entry name" value="small_GTP"/>
    <property type="match status" value="1"/>
</dbReference>
<evidence type="ECO:0000256" key="7">
    <source>
        <dbReference type="ARBA" id="ARBA00023128"/>
    </source>
</evidence>
<dbReference type="Proteomes" id="UP000644660">
    <property type="component" value="Unassembled WGS sequence"/>
</dbReference>
<accession>A0A8H2VEV0</accession>